<dbReference type="Pfam" id="PF14295">
    <property type="entry name" value="PAN_4"/>
    <property type="match status" value="1"/>
</dbReference>
<evidence type="ECO:0000256" key="2">
    <source>
        <dbReference type="SAM" id="Phobius"/>
    </source>
</evidence>
<dbReference type="InterPro" id="IPR003609">
    <property type="entry name" value="Pan_app"/>
</dbReference>
<feature type="compositionally biased region" description="Low complexity" evidence="1">
    <location>
        <begin position="64"/>
        <end position="75"/>
    </location>
</feature>
<protein>
    <recommendedName>
        <fullName evidence="3">Apple domain-containing protein</fullName>
    </recommendedName>
</protein>
<keyword evidence="2" id="KW-0812">Transmembrane</keyword>
<dbReference type="Proteomes" id="UP000078237">
    <property type="component" value="Unassembled WGS sequence"/>
</dbReference>
<dbReference type="OrthoDB" id="3499003at2759"/>
<accession>A0A175W491</accession>
<feature type="transmembrane region" description="Helical" evidence="2">
    <location>
        <begin position="165"/>
        <end position="190"/>
    </location>
</feature>
<feature type="compositionally biased region" description="Low complexity" evidence="1">
    <location>
        <begin position="216"/>
        <end position="227"/>
    </location>
</feature>
<dbReference type="VEuPathDB" id="FungiDB:MMYC01_204520"/>
<feature type="compositionally biased region" description="Low complexity" evidence="1">
    <location>
        <begin position="117"/>
        <end position="126"/>
    </location>
</feature>
<evidence type="ECO:0000259" key="3">
    <source>
        <dbReference type="Pfam" id="PF14295"/>
    </source>
</evidence>
<keyword evidence="5" id="KW-1185">Reference proteome</keyword>
<feature type="compositionally biased region" description="Basic residues" evidence="1">
    <location>
        <begin position="52"/>
        <end position="63"/>
    </location>
</feature>
<gene>
    <name evidence="4" type="ORF">MMYC01_204520</name>
</gene>
<name>A0A175W491_9PEZI</name>
<dbReference type="STRING" id="100816.A0A175W491"/>
<feature type="compositionally biased region" description="Basic and acidic residues" evidence="1">
    <location>
        <begin position="23"/>
        <end position="37"/>
    </location>
</feature>
<reference evidence="4 5" key="1">
    <citation type="journal article" date="2016" name="Genome Announc.">
        <title>Genome Sequence of Madurella mycetomatis mm55, Isolated from a Human Mycetoma Case in Sudan.</title>
        <authorList>
            <person name="Smit S."/>
            <person name="Derks M.F."/>
            <person name="Bervoets S."/>
            <person name="Fahal A."/>
            <person name="van Leeuwen W."/>
            <person name="van Belkum A."/>
            <person name="van de Sande W.W."/>
        </authorList>
    </citation>
    <scope>NUCLEOTIDE SEQUENCE [LARGE SCALE GENOMIC DNA]</scope>
    <source>
        <strain evidence="5">mm55</strain>
    </source>
</reference>
<keyword evidence="2" id="KW-0472">Membrane</keyword>
<comment type="caution">
    <text evidence="4">The sequence shown here is derived from an EMBL/GenBank/DDBJ whole genome shotgun (WGS) entry which is preliminary data.</text>
</comment>
<feature type="region of interest" description="Disordered" evidence="1">
    <location>
        <begin position="1"/>
        <end position="81"/>
    </location>
</feature>
<feature type="region of interest" description="Disordered" evidence="1">
    <location>
        <begin position="93"/>
        <end position="142"/>
    </location>
</feature>
<evidence type="ECO:0000313" key="5">
    <source>
        <dbReference type="Proteomes" id="UP000078237"/>
    </source>
</evidence>
<feature type="compositionally biased region" description="Polar residues" evidence="1">
    <location>
        <begin position="194"/>
        <end position="215"/>
    </location>
</feature>
<feature type="region of interest" description="Disordered" evidence="1">
    <location>
        <begin position="193"/>
        <end position="242"/>
    </location>
</feature>
<evidence type="ECO:0000256" key="1">
    <source>
        <dbReference type="SAM" id="MobiDB-lite"/>
    </source>
</evidence>
<proteinExistence type="predicted"/>
<dbReference type="EMBL" id="LCTW02000115">
    <property type="protein sequence ID" value="KXX78557.1"/>
    <property type="molecule type" value="Genomic_DNA"/>
</dbReference>
<feature type="compositionally biased region" description="Low complexity" evidence="1">
    <location>
        <begin position="6"/>
        <end position="22"/>
    </location>
</feature>
<dbReference type="AlphaFoldDB" id="A0A175W491"/>
<keyword evidence="2" id="KW-1133">Transmembrane helix</keyword>
<feature type="domain" description="Apple" evidence="3">
    <location>
        <begin position="282"/>
        <end position="326"/>
    </location>
</feature>
<organism evidence="4 5">
    <name type="scientific">Madurella mycetomatis</name>
    <dbReference type="NCBI Taxonomy" id="100816"/>
    <lineage>
        <taxon>Eukaryota</taxon>
        <taxon>Fungi</taxon>
        <taxon>Dikarya</taxon>
        <taxon>Ascomycota</taxon>
        <taxon>Pezizomycotina</taxon>
        <taxon>Sordariomycetes</taxon>
        <taxon>Sordariomycetidae</taxon>
        <taxon>Sordariales</taxon>
        <taxon>Sordariales incertae sedis</taxon>
        <taxon>Madurella</taxon>
    </lineage>
</organism>
<sequence length="345" mass="36329">MDPSHSKGSPSQPQSQSPSESHPVSHEDKINHVEDNHHRVRFAEGIPEPSQKKIHQPAPRRPRPSAAATAGATPAVYWDDRDNDANLEQYTFYREGTPTPPEDEAHEKALGHGGPAGAVAESSAASGGAGGSDRDFSLGPLANGEPGNWSLADSSDLSPTTKRRVFWAIIAAGVLLLIGIAVGVGVGLGVGLSRRQSGQPAEDPSNSLPASVVNESPTTTSQTTSTSGIAPPETSSGMGAASRPNYNSDCPALNNTIYHVPGSTRSFLRLCGIDYGGDGGAIDMAHLYTSSMAECMNVCASNAHCEACAWGYLPGDEGAEHRCYMKRDLQRSHRASSDWCFAILQ</sequence>
<evidence type="ECO:0000313" key="4">
    <source>
        <dbReference type="EMBL" id="KXX78557.1"/>
    </source>
</evidence>